<proteinExistence type="predicted"/>
<dbReference type="GO" id="GO:0050660">
    <property type="term" value="F:flavin adenine dinucleotide binding"/>
    <property type="evidence" value="ECO:0007669"/>
    <property type="project" value="InterPro"/>
</dbReference>
<dbReference type="Proteomes" id="UP000003963">
    <property type="component" value="Unassembled WGS sequence"/>
</dbReference>
<feature type="compositionally biased region" description="Basic and acidic residues" evidence="1">
    <location>
        <begin position="11"/>
        <end position="21"/>
    </location>
</feature>
<feature type="non-terminal residue" evidence="3">
    <location>
        <position position="93"/>
    </location>
</feature>
<evidence type="ECO:0000313" key="4">
    <source>
        <dbReference type="Proteomes" id="UP000003963"/>
    </source>
</evidence>
<dbReference type="SUPFAM" id="SSF56645">
    <property type="entry name" value="Acyl-CoA dehydrogenase NM domain-like"/>
    <property type="match status" value="1"/>
</dbReference>
<evidence type="ECO:0000259" key="2">
    <source>
        <dbReference type="Pfam" id="PF02771"/>
    </source>
</evidence>
<evidence type="ECO:0000256" key="1">
    <source>
        <dbReference type="SAM" id="MobiDB-lite"/>
    </source>
</evidence>
<dbReference type="Gene3D" id="1.10.540.10">
    <property type="entry name" value="Acyl-CoA dehydrogenase/oxidase, N-terminal domain"/>
    <property type="match status" value="1"/>
</dbReference>
<dbReference type="AlphaFoldDB" id="D9W6X8"/>
<reference evidence="3 4" key="1">
    <citation type="submission" date="2009-02" db="EMBL/GenBank/DDBJ databases">
        <title>Annotation of Streptomyces hygroscopicus strain ATCC 53653.</title>
        <authorList>
            <consortium name="The Broad Institute Genome Sequencing Platform"/>
            <consortium name="Broad Institute Microbial Sequencing Center"/>
            <person name="Fischbach M."/>
            <person name="Godfrey P."/>
            <person name="Ward D."/>
            <person name="Young S."/>
            <person name="Zeng Q."/>
            <person name="Koehrsen M."/>
            <person name="Alvarado L."/>
            <person name="Berlin A.M."/>
            <person name="Bochicchio J."/>
            <person name="Borenstein D."/>
            <person name="Chapman S.B."/>
            <person name="Chen Z."/>
            <person name="Engels R."/>
            <person name="Freedman E."/>
            <person name="Gellesch M."/>
            <person name="Goldberg J."/>
            <person name="Griggs A."/>
            <person name="Gujja S."/>
            <person name="Heilman E.R."/>
            <person name="Heiman D.I."/>
            <person name="Hepburn T.A."/>
            <person name="Howarth C."/>
            <person name="Jen D."/>
            <person name="Larson L."/>
            <person name="Lewis B."/>
            <person name="Mehta T."/>
            <person name="Park D."/>
            <person name="Pearson M."/>
            <person name="Richards J."/>
            <person name="Roberts A."/>
            <person name="Saif S."/>
            <person name="Shea T.D."/>
            <person name="Shenoy N."/>
            <person name="Sisk P."/>
            <person name="Stolte C."/>
            <person name="Sykes S.N."/>
            <person name="Thomson T."/>
            <person name="Walk T."/>
            <person name="White J."/>
            <person name="Yandava C."/>
            <person name="Straight P."/>
            <person name="Clardy J."/>
            <person name="Hung D."/>
            <person name="Kolter R."/>
            <person name="Mekalanos J."/>
            <person name="Walker S."/>
            <person name="Walsh C.T."/>
            <person name="Wieland-Brown L.C."/>
            <person name="Haas B."/>
            <person name="Nusbaum C."/>
            <person name="Birren B."/>
        </authorList>
    </citation>
    <scope>NUCLEOTIDE SEQUENCE [LARGE SCALE GENOMIC DNA]</scope>
    <source>
        <strain evidence="3 4">ATCC 53653</strain>
    </source>
</reference>
<sequence length="93" mass="9634">MFYLDGPSDVAQRRGRTDSGLHLHRGATGGRRGGAAVFSSTTPDGVPSPALTPGAVADDIDRALWRRLADADLLGLTLDPRHGGSGLDPLALC</sequence>
<accession>D9W6X8</accession>
<dbReference type="InterPro" id="IPR013786">
    <property type="entry name" value="AcylCoA_DH/ox_N"/>
</dbReference>
<name>D9W6X8_9ACTN</name>
<feature type="domain" description="Acyl-CoA dehydrogenase/oxidase N-terminal" evidence="2">
    <location>
        <begin position="58"/>
        <end position="93"/>
    </location>
</feature>
<protein>
    <submittedName>
        <fullName evidence="3">Putative acyl-CoA dehydrogenase</fullName>
    </submittedName>
</protein>
<dbReference type="HOGENOM" id="CLU_2404846_0_0_11"/>
<organism evidence="3 4">
    <name type="scientific">Streptomyces himastatinicus ATCC 53653</name>
    <dbReference type="NCBI Taxonomy" id="457427"/>
    <lineage>
        <taxon>Bacteria</taxon>
        <taxon>Bacillati</taxon>
        <taxon>Actinomycetota</taxon>
        <taxon>Actinomycetes</taxon>
        <taxon>Kitasatosporales</taxon>
        <taxon>Streptomycetaceae</taxon>
        <taxon>Streptomyces</taxon>
        <taxon>Streptomyces violaceusniger group</taxon>
    </lineage>
</organism>
<feature type="region of interest" description="Disordered" evidence="1">
    <location>
        <begin position="1"/>
        <end position="53"/>
    </location>
</feature>
<dbReference type="InterPro" id="IPR037069">
    <property type="entry name" value="AcylCoA_DH/ox_N_sf"/>
</dbReference>
<dbReference type="Pfam" id="PF02771">
    <property type="entry name" value="Acyl-CoA_dh_N"/>
    <property type="match status" value="1"/>
</dbReference>
<dbReference type="STRING" id="457427.SSOG_04356"/>
<gene>
    <name evidence="3" type="ORF">SSOG_04356</name>
</gene>
<dbReference type="GO" id="GO:0016627">
    <property type="term" value="F:oxidoreductase activity, acting on the CH-CH group of donors"/>
    <property type="evidence" value="ECO:0007669"/>
    <property type="project" value="InterPro"/>
</dbReference>
<evidence type="ECO:0000313" key="3">
    <source>
        <dbReference type="EMBL" id="EFL24642.1"/>
    </source>
</evidence>
<dbReference type="EMBL" id="GG657754">
    <property type="protein sequence ID" value="EFL24642.1"/>
    <property type="molecule type" value="Genomic_DNA"/>
</dbReference>
<keyword evidence="4" id="KW-1185">Reference proteome</keyword>
<dbReference type="InterPro" id="IPR009100">
    <property type="entry name" value="AcylCoA_DH/oxidase_NM_dom_sf"/>
</dbReference>